<feature type="compositionally biased region" description="Gly residues" evidence="7">
    <location>
        <begin position="375"/>
        <end position="389"/>
    </location>
</feature>
<dbReference type="NCBIfam" id="TIGR00607">
    <property type="entry name" value="rad52"/>
    <property type="match status" value="1"/>
</dbReference>
<feature type="compositionally biased region" description="Polar residues" evidence="7">
    <location>
        <begin position="275"/>
        <end position="285"/>
    </location>
</feature>
<dbReference type="EMBL" id="MU856961">
    <property type="protein sequence ID" value="KAK4152800.1"/>
    <property type="molecule type" value="Genomic_DNA"/>
</dbReference>
<accession>A0AAN6VK62</accession>
<dbReference type="Pfam" id="PF04098">
    <property type="entry name" value="Rad52_Rad22"/>
    <property type="match status" value="1"/>
</dbReference>
<keyword evidence="5" id="KW-0234">DNA repair</keyword>
<dbReference type="Gene3D" id="3.30.390.80">
    <property type="entry name" value="DNA repair protein Rad52/59/22"/>
    <property type="match status" value="1"/>
</dbReference>
<dbReference type="InterPro" id="IPR042525">
    <property type="entry name" value="Rad52_Rad59_Rad22_sf"/>
</dbReference>
<feature type="compositionally biased region" description="Gly residues" evidence="7">
    <location>
        <begin position="546"/>
        <end position="563"/>
    </location>
</feature>
<keyword evidence="2" id="KW-0227">DNA damage</keyword>
<protein>
    <recommendedName>
        <fullName evidence="6">RAD52 homolog</fullName>
    </recommendedName>
</protein>
<dbReference type="InterPro" id="IPR004585">
    <property type="entry name" value="DNA_recomb/repair_Rad52"/>
</dbReference>
<dbReference type="GO" id="GO:0005634">
    <property type="term" value="C:nucleus"/>
    <property type="evidence" value="ECO:0007669"/>
    <property type="project" value="InterPro"/>
</dbReference>
<organism evidence="8 9">
    <name type="scientific">Chaetomidium leptoderma</name>
    <dbReference type="NCBI Taxonomy" id="669021"/>
    <lineage>
        <taxon>Eukaryota</taxon>
        <taxon>Fungi</taxon>
        <taxon>Dikarya</taxon>
        <taxon>Ascomycota</taxon>
        <taxon>Pezizomycotina</taxon>
        <taxon>Sordariomycetes</taxon>
        <taxon>Sordariomycetidae</taxon>
        <taxon>Sordariales</taxon>
        <taxon>Chaetomiaceae</taxon>
        <taxon>Chaetomidium</taxon>
    </lineage>
</organism>
<evidence type="ECO:0000313" key="8">
    <source>
        <dbReference type="EMBL" id="KAK4152800.1"/>
    </source>
</evidence>
<keyword evidence="4" id="KW-0233">DNA recombination</keyword>
<evidence type="ECO:0000256" key="2">
    <source>
        <dbReference type="ARBA" id="ARBA00022763"/>
    </source>
</evidence>
<comment type="caution">
    <text evidence="8">The sequence shown here is derived from an EMBL/GenBank/DDBJ whole genome shotgun (WGS) entry which is preliminary data.</text>
</comment>
<evidence type="ECO:0000313" key="9">
    <source>
        <dbReference type="Proteomes" id="UP001302745"/>
    </source>
</evidence>
<name>A0AAN6VK62_9PEZI</name>
<evidence type="ECO:0000256" key="5">
    <source>
        <dbReference type="ARBA" id="ARBA00023204"/>
    </source>
</evidence>
<dbReference type="GO" id="GO:0045002">
    <property type="term" value="P:double-strand break repair via single-strand annealing"/>
    <property type="evidence" value="ECO:0007669"/>
    <property type="project" value="InterPro"/>
</dbReference>
<evidence type="ECO:0000256" key="1">
    <source>
        <dbReference type="ARBA" id="ARBA00006638"/>
    </source>
</evidence>
<comment type="similarity">
    <text evidence="1">Belongs to the RAD52 family.</text>
</comment>
<dbReference type="GO" id="GO:0006312">
    <property type="term" value="P:mitotic recombination"/>
    <property type="evidence" value="ECO:0007669"/>
    <property type="project" value="TreeGrafter"/>
</dbReference>
<feature type="region of interest" description="Disordered" evidence="7">
    <location>
        <begin position="201"/>
        <end position="223"/>
    </location>
</feature>
<feature type="compositionally biased region" description="Pro residues" evidence="7">
    <location>
        <begin position="303"/>
        <end position="317"/>
    </location>
</feature>
<sequence length="601" mass="62502">MPAPGDQHTGVVNPFVEPQRHISVYTAQEIATLQSRLEKQLGPEYLSSRAGPSNQRVHYITAEKCIALANEVFGFNGWSSSIQNIQVDFCDEDPQTRRVSLGLSVVVRVTLRDGTYHEDFGYGSIDNCRGKAAAFEKAKKEGTTDALKRALRHFGNVLGNCIYDKTYLANVTKIKVAPTKFDENRLHRHSDFLIKKAPAEVEAPGEQKTLPPAPAPAPPAQLPTTESFEAFLGDLDEADFNISDEGHPDEVVLPNSNETDSNQSNVSNKSHDQPSHASNGGNNSMRPPVRQLVRATSAGNNPPRQPPQTPIQHPPRPNVNNFPGIGAQNLGPSGGPRPLPQQFNQNRPAPQPNNTTNQHQNHNHNPHTHMTPPHQGGGAHNAGPPGGEALGFFSARVVKAFPEESLADRNNKLAPKPGQTFNPRLESPSIPRTPGIDHTASKPLSRTGMHVAPFAAPKTGDGDDEPSGGGAGAGAGAGVGIGGGGGAGGAGVGVSVGAARPGAGPRPPGNMVHPQLDQARRIGAPGSLSPLGNRGQFRPLTVKRPAGGGGGGGGDGAAGGANGGPAAAAGRVPLGDMPSNAVVGRGAGGESGPDLKRQRTS</sequence>
<proteinExistence type="inferred from homology"/>
<evidence type="ECO:0000256" key="6">
    <source>
        <dbReference type="ARBA" id="ARBA00077224"/>
    </source>
</evidence>
<feature type="region of interest" description="Disordered" evidence="7">
    <location>
        <begin position="522"/>
        <end position="601"/>
    </location>
</feature>
<feature type="compositionally biased region" description="Low complexity" evidence="7">
    <location>
        <begin position="340"/>
        <end position="360"/>
    </location>
</feature>
<keyword evidence="9" id="KW-1185">Reference proteome</keyword>
<evidence type="ECO:0000256" key="7">
    <source>
        <dbReference type="SAM" id="MobiDB-lite"/>
    </source>
</evidence>
<dbReference type="InterPro" id="IPR041247">
    <property type="entry name" value="Rad52_fam"/>
</dbReference>
<gene>
    <name evidence="8" type="ORF">C8A00DRAFT_44187</name>
</gene>
<dbReference type="Proteomes" id="UP001302745">
    <property type="component" value="Unassembled WGS sequence"/>
</dbReference>
<feature type="compositionally biased region" description="Pro residues" evidence="7">
    <location>
        <begin position="211"/>
        <end position="221"/>
    </location>
</feature>
<reference evidence="8" key="2">
    <citation type="submission" date="2023-05" db="EMBL/GenBank/DDBJ databases">
        <authorList>
            <consortium name="Lawrence Berkeley National Laboratory"/>
            <person name="Steindorff A."/>
            <person name="Hensen N."/>
            <person name="Bonometti L."/>
            <person name="Westerberg I."/>
            <person name="Brannstrom I.O."/>
            <person name="Guillou S."/>
            <person name="Cros-Aarteil S."/>
            <person name="Calhoun S."/>
            <person name="Haridas S."/>
            <person name="Kuo A."/>
            <person name="Mondo S."/>
            <person name="Pangilinan J."/>
            <person name="Riley R."/>
            <person name="Labutti K."/>
            <person name="Andreopoulos B."/>
            <person name="Lipzen A."/>
            <person name="Chen C."/>
            <person name="Yanf M."/>
            <person name="Daum C."/>
            <person name="Ng V."/>
            <person name="Clum A."/>
            <person name="Ohm R."/>
            <person name="Martin F."/>
            <person name="Silar P."/>
            <person name="Natvig D."/>
            <person name="Lalanne C."/>
            <person name="Gautier V."/>
            <person name="Ament-Velasquez S.L."/>
            <person name="Kruys A."/>
            <person name="Hutchinson M.I."/>
            <person name="Powell A.J."/>
            <person name="Barry K."/>
            <person name="Miller A.N."/>
            <person name="Grigoriev I.V."/>
            <person name="Debuchy R."/>
            <person name="Gladieux P."/>
            <person name="Thoren M.H."/>
            <person name="Johannesson H."/>
        </authorList>
    </citation>
    <scope>NUCLEOTIDE SEQUENCE</scope>
    <source>
        <strain evidence="8">CBS 538.74</strain>
    </source>
</reference>
<dbReference type="PANTHER" id="PTHR12132">
    <property type="entry name" value="DNA REPAIR AND RECOMBINATION PROTEIN RAD52, RAD59"/>
    <property type="match status" value="1"/>
</dbReference>
<evidence type="ECO:0000256" key="4">
    <source>
        <dbReference type="ARBA" id="ARBA00023172"/>
    </source>
</evidence>
<keyword evidence="3" id="KW-0238">DNA-binding</keyword>
<dbReference type="FunFam" id="3.30.390.80:FF:000001">
    <property type="entry name" value="DNA repair protein RAD52 homolog"/>
    <property type="match status" value="1"/>
</dbReference>
<dbReference type="InterPro" id="IPR007232">
    <property type="entry name" value="Rad52_Rad59_Rad22"/>
</dbReference>
<feature type="region of interest" description="Disordered" evidence="7">
    <location>
        <begin position="239"/>
        <end position="390"/>
    </location>
</feature>
<feature type="compositionally biased region" description="Polar residues" evidence="7">
    <location>
        <begin position="254"/>
        <end position="268"/>
    </location>
</feature>
<dbReference type="GO" id="GO:0000730">
    <property type="term" value="P:DNA recombinase assembly"/>
    <property type="evidence" value="ECO:0007669"/>
    <property type="project" value="InterPro"/>
</dbReference>
<dbReference type="GO" id="GO:0003697">
    <property type="term" value="F:single-stranded DNA binding"/>
    <property type="evidence" value="ECO:0007669"/>
    <property type="project" value="UniProtKB-ARBA"/>
</dbReference>
<dbReference type="PANTHER" id="PTHR12132:SF1">
    <property type="entry name" value="DNA REPAIR PROTEIN RAD52 HOMOLOG"/>
    <property type="match status" value="1"/>
</dbReference>
<dbReference type="SUPFAM" id="SSF54768">
    <property type="entry name" value="dsRNA-binding domain-like"/>
    <property type="match status" value="1"/>
</dbReference>
<evidence type="ECO:0000256" key="3">
    <source>
        <dbReference type="ARBA" id="ARBA00023125"/>
    </source>
</evidence>
<dbReference type="AlphaFoldDB" id="A0AAN6VK62"/>
<feature type="region of interest" description="Disordered" evidence="7">
    <location>
        <begin position="408"/>
        <end position="444"/>
    </location>
</feature>
<reference evidence="8" key="1">
    <citation type="journal article" date="2023" name="Mol. Phylogenet. Evol.">
        <title>Genome-scale phylogeny and comparative genomics of the fungal order Sordariales.</title>
        <authorList>
            <person name="Hensen N."/>
            <person name="Bonometti L."/>
            <person name="Westerberg I."/>
            <person name="Brannstrom I.O."/>
            <person name="Guillou S."/>
            <person name="Cros-Aarteil S."/>
            <person name="Calhoun S."/>
            <person name="Haridas S."/>
            <person name="Kuo A."/>
            <person name="Mondo S."/>
            <person name="Pangilinan J."/>
            <person name="Riley R."/>
            <person name="LaButti K."/>
            <person name="Andreopoulos B."/>
            <person name="Lipzen A."/>
            <person name="Chen C."/>
            <person name="Yan M."/>
            <person name="Daum C."/>
            <person name="Ng V."/>
            <person name="Clum A."/>
            <person name="Steindorff A."/>
            <person name="Ohm R.A."/>
            <person name="Martin F."/>
            <person name="Silar P."/>
            <person name="Natvig D.O."/>
            <person name="Lalanne C."/>
            <person name="Gautier V."/>
            <person name="Ament-Velasquez S.L."/>
            <person name="Kruys A."/>
            <person name="Hutchinson M.I."/>
            <person name="Powell A.J."/>
            <person name="Barry K."/>
            <person name="Miller A.N."/>
            <person name="Grigoriev I.V."/>
            <person name="Debuchy R."/>
            <person name="Gladieux P."/>
            <person name="Hiltunen Thoren M."/>
            <person name="Johannesson H."/>
        </authorList>
    </citation>
    <scope>NUCLEOTIDE SEQUENCE</scope>
    <source>
        <strain evidence="8">CBS 538.74</strain>
    </source>
</reference>